<comment type="caution">
    <text evidence="2">The sequence shown here is derived from an EMBL/GenBank/DDBJ whole genome shotgun (WGS) entry which is preliminary data.</text>
</comment>
<protein>
    <recommendedName>
        <fullName evidence="1">TY-Chap N-terminal domain-containing protein</fullName>
    </recommendedName>
</protein>
<dbReference type="Pfam" id="PF22552">
    <property type="entry name" value="TY-Chap3"/>
    <property type="match status" value="1"/>
</dbReference>
<evidence type="ECO:0000259" key="1">
    <source>
        <dbReference type="Pfam" id="PF22552"/>
    </source>
</evidence>
<reference evidence="2 3" key="1">
    <citation type="submission" date="2018-01" db="EMBL/GenBank/DDBJ databases">
        <title>Arthrobacter sp. nov., from glaciers in China.</title>
        <authorList>
            <person name="Liu Q."/>
            <person name="Xin Y.-H."/>
        </authorList>
    </citation>
    <scope>NUCLEOTIDE SEQUENCE [LARGE SCALE GENOMIC DNA]</scope>
    <source>
        <strain evidence="2 3">HLT2-12-2</strain>
    </source>
</reference>
<feature type="domain" description="TY-Chap N-terminal" evidence="1">
    <location>
        <begin position="100"/>
        <end position="211"/>
    </location>
</feature>
<dbReference type="AlphaFoldDB" id="A0A2S3ZVZ7"/>
<evidence type="ECO:0000313" key="2">
    <source>
        <dbReference type="EMBL" id="POH73067.1"/>
    </source>
</evidence>
<gene>
    <name evidence="2" type="ORF">CVS27_12980</name>
</gene>
<name>A0A2S3ZVZ7_ARTGL</name>
<dbReference type="InterPro" id="IPR054344">
    <property type="entry name" value="TY-Chap_N"/>
</dbReference>
<dbReference type="Proteomes" id="UP000237061">
    <property type="component" value="Unassembled WGS sequence"/>
</dbReference>
<evidence type="ECO:0000313" key="3">
    <source>
        <dbReference type="Proteomes" id="UP000237061"/>
    </source>
</evidence>
<accession>A0A2S3ZVZ7</accession>
<keyword evidence="3" id="KW-1185">Reference proteome</keyword>
<organism evidence="2 3">
    <name type="scientific">Arthrobacter glacialis</name>
    <dbReference type="NCBI Taxonomy" id="1664"/>
    <lineage>
        <taxon>Bacteria</taxon>
        <taxon>Bacillati</taxon>
        <taxon>Actinomycetota</taxon>
        <taxon>Actinomycetes</taxon>
        <taxon>Micrococcales</taxon>
        <taxon>Micrococcaceae</taxon>
        <taxon>Arthrobacter</taxon>
    </lineage>
</organism>
<dbReference type="EMBL" id="PPXC01000009">
    <property type="protein sequence ID" value="POH73067.1"/>
    <property type="molecule type" value="Genomic_DNA"/>
</dbReference>
<proteinExistence type="predicted"/>
<sequence length="224" mass="24903">MIPGNYLCADCTDRATDALGWAVSIVTEANDDGLPTVLFAVHEDWTRCDDVGTRRRAYVDDVAYLALPGELGEAYLQPLPVAEPPGTETLPGPADMEKFWELVHVALAEDVRWLKDDDFLLVDYNTGDPDYTVYGQLRPKDDGYHLEVVSNQYMPADDWPLDVGYLQQAGWTPPDAEAPNWHRFQRGPEKATAALLAGLRYGRDCTNPLELGWESATFPLADEG</sequence>